<accession>A0A088E5U6</accession>
<reference evidence="2 8" key="1">
    <citation type="journal article" date="2014" name="J. Bacteriol.">
        <title>Role of an Archaeal PitA Transporter in the Copper and Arsenic Resistance of Metallosphaera sedula, an Extreme Thermoacidophile.</title>
        <authorList>
            <person name="McCarthy S."/>
            <person name="Ai C."/>
            <person name="Wheaton G."/>
            <person name="Tevatia R."/>
            <person name="Eckrich V."/>
            <person name="Kelly R."/>
            <person name="Blum P."/>
        </authorList>
    </citation>
    <scope>NUCLEOTIDE SEQUENCE [LARGE SCALE GENOMIC DNA]</scope>
    <source>
        <strain evidence="2 8">CuR1</strain>
    </source>
</reference>
<dbReference type="Proteomes" id="UP000062398">
    <property type="component" value="Chromosome"/>
</dbReference>
<dbReference type="RefSeq" id="WP_012021175.1">
    <property type="nucleotide sequence ID" value="NZ_CP008822.1"/>
</dbReference>
<keyword evidence="1" id="KW-0472">Membrane</keyword>
<dbReference type="EMBL" id="CP008822">
    <property type="protein sequence ID" value="AIM27373.1"/>
    <property type="molecule type" value="Genomic_DNA"/>
</dbReference>
<evidence type="ECO:0000313" key="4">
    <source>
        <dbReference type="EMBL" id="AKV76493.1"/>
    </source>
</evidence>
<dbReference type="InterPro" id="IPR008910">
    <property type="entry name" value="MSC_TM_helix"/>
</dbReference>
<feature type="transmembrane region" description="Helical" evidence="1">
    <location>
        <begin position="23"/>
        <end position="47"/>
    </location>
</feature>
<evidence type="ECO:0000313" key="2">
    <source>
        <dbReference type="EMBL" id="AIM27373.1"/>
    </source>
</evidence>
<dbReference type="EMBL" id="CP012174">
    <property type="protein sequence ID" value="AKV78745.1"/>
    <property type="molecule type" value="Genomic_DNA"/>
</dbReference>
<dbReference type="EMBL" id="CP012173">
    <property type="protein sequence ID" value="AKV76493.1"/>
    <property type="molecule type" value="Genomic_DNA"/>
</dbReference>
<evidence type="ECO:0000256" key="1">
    <source>
        <dbReference type="SAM" id="Phobius"/>
    </source>
</evidence>
<reference evidence="10 11" key="2">
    <citation type="journal article" date="2015" name="Genome Announc.">
        <title>Complete Genome Sequences of Evolved Arsenate-Resistant Metallosphaera sedula Strains.</title>
        <authorList>
            <person name="Ai C."/>
            <person name="McCarthy S."/>
            <person name="Schackwitz W."/>
            <person name="Martin J."/>
            <person name="Lipzen A."/>
            <person name="Blum P."/>
        </authorList>
    </citation>
    <scope>NUCLEOTIDE SEQUENCE [LARGE SCALE GENOMIC DNA]</scope>
    <source>
        <strain evidence="5 11">ARS120-1</strain>
        <strain evidence="6 10">ARS120-2</strain>
        <strain evidence="3 13">ARS50-1</strain>
        <strain evidence="4 12">ARS50-2</strain>
    </source>
</reference>
<dbReference type="AlphaFoldDB" id="A0A088E5U6"/>
<dbReference type="EMBL" id="CP012172">
    <property type="protein sequence ID" value="AKV74254.1"/>
    <property type="molecule type" value="Genomic_DNA"/>
</dbReference>
<feature type="transmembrane region" description="Helical" evidence="1">
    <location>
        <begin position="145"/>
        <end position="167"/>
    </location>
</feature>
<dbReference type="PATRIC" id="fig|43687.5.peg.1337"/>
<gene>
    <name evidence="2" type="ORF">HA72_1227</name>
    <name evidence="3" type="ORF">MsedA_1247</name>
    <name evidence="4" type="ORF">MsedB_1249</name>
    <name evidence="5" type="ORF">MsedC_1247</name>
    <name evidence="6" type="ORF">MsedD_1248</name>
    <name evidence="7" type="ORF">MsedE_1251</name>
</gene>
<feature type="transmembrane region" description="Helical" evidence="1">
    <location>
        <begin position="173"/>
        <end position="191"/>
    </location>
</feature>
<evidence type="ECO:0000313" key="13">
    <source>
        <dbReference type="Proteomes" id="UP000068832"/>
    </source>
</evidence>
<evidence type="ECO:0000313" key="6">
    <source>
        <dbReference type="EMBL" id="AKV80990.1"/>
    </source>
</evidence>
<keyword evidence="1" id="KW-0812">Transmembrane</keyword>
<proteinExistence type="predicted"/>
<keyword evidence="1" id="KW-1133">Transmembrane helix</keyword>
<evidence type="ECO:0000313" key="7">
    <source>
        <dbReference type="EMBL" id="AKV83231.1"/>
    </source>
</evidence>
<dbReference type="Proteomes" id="UP000029084">
    <property type="component" value="Chromosome"/>
</dbReference>
<feature type="transmembrane region" description="Helical" evidence="1">
    <location>
        <begin position="103"/>
        <end position="125"/>
    </location>
</feature>
<evidence type="ECO:0000313" key="12">
    <source>
        <dbReference type="Proteomes" id="UP000062475"/>
    </source>
</evidence>
<dbReference type="OrthoDB" id="37156at2157"/>
<evidence type="ECO:0000313" key="10">
    <source>
        <dbReference type="Proteomes" id="UP000061362"/>
    </source>
</evidence>
<evidence type="ECO:0000313" key="8">
    <source>
        <dbReference type="Proteomes" id="UP000029084"/>
    </source>
</evidence>
<dbReference type="OMA" id="MSTVGFF"/>
<sequence length="254" mass="27459">MIIAQAQTISQSLSQLGTEFVNAIPSIILFVIIVIIEYVVAQIVAGVIRRILPRIMTGPSSAISTDLVPGVVKALIILLALAVAFSVLNLGPATVYIAEVARYLPALAGAILLLTLGLSLVNIVIDYMMKQMNTGDPFVQTIFAVLRFGIYAVIITVAATLAIFYWIPSISPYLFYDIILASVILMFAFTITDKAFESISRSDPNATTLTSYGKFVLYTIFILIAVAIITQPFANVSGVLQRVSGARKIQLIII</sequence>
<feature type="transmembrane region" description="Helical" evidence="1">
    <location>
        <begin position="67"/>
        <end position="91"/>
    </location>
</feature>
<dbReference type="Pfam" id="PF05552">
    <property type="entry name" value="MS_channel_1st_1"/>
    <property type="match status" value="1"/>
</dbReference>
<feature type="transmembrane region" description="Helical" evidence="1">
    <location>
        <begin position="212"/>
        <end position="234"/>
    </location>
</feature>
<evidence type="ECO:0000313" key="5">
    <source>
        <dbReference type="EMBL" id="AKV78745.1"/>
    </source>
</evidence>
<name>A0A088E5U6_9CREN</name>
<organism evidence="2 8">
    <name type="scientific">Metallosphaera sedula</name>
    <dbReference type="NCBI Taxonomy" id="43687"/>
    <lineage>
        <taxon>Archaea</taxon>
        <taxon>Thermoproteota</taxon>
        <taxon>Thermoprotei</taxon>
        <taxon>Sulfolobales</taxon>
        <taxon>Sulfolobaceae</taxon>
        <taxon>Metallosphaera</taxon>
    </lineage>
</organism>
<evidence type="ECO:0000313" key="3">
    <source>
        <dbReference type="EMBL" id="AKV74254.1"/>
    </source>
</evidence>
<dbReference type="GeneID" id="91755723"/>
<dbReference type="EMBL" id="CP012176">
    <property type="protein sequence ID" value="AKV83231.1"/>
    <property type="molecule type" value="Genomic_DNA"/>
</dbReference>
<dbReference type="Proteomes" id="UP000062475">
    <property type="component" value="Chromosome"/>
</dbReference>
<protein>
    <submittedName>
        <fullName evidence="2">Conserved TM helix repeat-containing protein</fullName>
    </submittedName>
</protein>
<dbReference type="Proteomes" id="UP000056255">
    <property type="component" value="Chromosome"/>
</dbReference>
<evidence type="ECO:0000313" key="11">
    <source>
        <dbReference type="Proteomes" id="UP000062398"/>
    </source>
</evidence>
<dbReference type="Proteomes" id="UP000061362">
    <property type="component" value="Chromosome"/>
</dbReference>
<dbReference type="Proteomes" id="UP000068832">
    <property type="component" value="Chromosome"/>
</dbReference>
<evidence type="ECO:0000313" key="9">
    <source>
        <dbReference type="Proteomes" id="UP000056255"/>
    </source>
</evidence>
<dbReference type="EMBL" id="CP012175">
    <property type="protein sequence ID" value="AKV80990.1"/>
    <property type="molecule type" value="Genomic_DNA"/>
</dbReference>
<reference evidence="7 9" key="3">
    <citation type="submission" date="2015-07" db="EMBL/GenBank/DDBJ databases">
        <title>Physiological, transcriptional responses and genome re-sequencing of acid resistant extremely thermoacidophilic Metallosphaera sedula SARC-M1.</title>
        <authorList>
            <person name="Ai C."/>
            <person name="McCarthy S."/>
            <person name="Eckrich V."/>
            <person name="Rudrappa D."/>
            <person name="Qiu G."/>
            <person name="Blum P."/>
        </authorList>
    </citation>
    <scope>NUCLEOTIDE SEQUENCE [LARGE SCALE GENOMIC DNA]</scope>
    <source>
        <strain evidence="7 9">SARC-M1</strain>
    </source>
</reference>